<protein>
    <submittedName>
        <fullName evidence="1">Pilus biosynthesis protein PilP</fullName>
    </submittedName>
</protein>
<dbReference type="EMBL" id="BMDY01000031">
    <property type="protein sequence ID" value="GGB19627.1"/>
    <property type="molecule type" value="Genomic_DNA"/>
</dbReference>
<dbReference type="RefSeq" id="WP_055732938.1">
    <property type="nucleotide sequence ID" value="NZ_BMDY01000031.1"/>
</dbReference>
<keyword evidence="2" id="KW-1185">Reference proteome</keyword>
<dbReference type="Pfam" id="PF04351">
    <property type="entry name" value="PilP"/>
    <property type="match status" value="1"/>
</dbReference>
<proteinExistence type="predicted"/>
<dbReference type="Proteomes" id="UP000651977">
    <property type="component" value="Unassembled WGS sequence"/>
</dbReference>
<dbReference type="PIRSF" id="PIRSF016481">
    <property type="entry name" value="Pilus_assembly_PilP"/>
    <property type="match status" value="1"/>
</dbReference>
<organism evidence="1 2">
    <name type="scientific">Agarivorans gilvus</name>
    <dbReference type="NCBI Taxonomy" id="680279"/>
    <lineage>
        <taxon>Bacteria</taxon>
        <taxon>Pseudomonadati</taxon>
        <taxon>Pseudomonadota</taxon>
        <taxon>Gammaproteobacteria</taxon>
        <taxon>Alteromonadales</taxon>
        <taxon>Alteromonadaceae</taxon>
        <taxon>Agarivorans</taxon>
    </lineage>
</organism>
<comment type="caution">
    <text evidence="1">The sequence shown here is derived from an EMBL/GenBank/DDBJ whole genome shotgun (WGS) entry which is preliminary data.</text>
</comment>
<accession>A0ABQ1I719</accession>
<dbReference type="InterPro" id="IPR007446">
    <property type="entry name" value="PilP"/>
</dbReference>
<sequence>MKAIVLGLTLLALFGCEGSKDDLQQYVMEVKARKVPVQEDVPQIKPFEHLAYQASDGRNPFTSPAPEAVDTTVSDEKECALAPQTNREKQALEQYSLSSLKMRGVLGDGPSLWALLEVPGGEMYRVKEGYYLGLHHGVIVKVSDTGLDIKEVVSDGQGCWNERTTQLSLSQAEQ</sequence>
<reference evidence="2" key="1">
    <citation type="journal article" date="2019" name="Int. J. Syst. Evol. Microbiol.">
        <title>The Global Catalogue of Microorganisms (GCM) 10K type strain sequencing project: providing services to taxonomists for standard genome sequencing and annotation.</title>
        <authorList>
            <consortium name="The Broad Institute Genomics Platform"/>
            <consortium name="The Broad Institute Genome Sequencing Center for Infectious Disease"/>
            <person name="Wu L."/>
            <person name="Ma J."/>
        </authorList>
    </citation>
    <scope>NUCLEOTIDE SEQUENCE [LARGE SCALE GENOMIC DNA]</scope>
    <source>
        <strain evidence="2">CGMCC 1.10131</strain>
    </source>
</reference>
<evidence type="ECO:0000313" key="1">
    <source>
        <dbReference type="EMBL" id="GGB19627.1"/>
    </source>
</evidence>
<name>A0ABQ1I719_9ALTE</name>
<dbReference type="Gene3D" id="2.30.30.830">
    <property type="match status" value="1"/>
</dbReference>
<dbReference type="PROSITE" id="PS51257">
    <property type="entry name" value="PROKAR_LIPOPROTEIN"/>
    <property type="match status" value="1"/>
</dbReference>
<evidence type="ECO:0000313" key="2">
    <source>
        <dbReference type="Proteomes" id="UP000651977"/>
    </source>
</evidence>
<gene>
    <name evidence="1" type="ORF">GCM10007414_36310</name>
</gene>